<dbReference type="Proteomes" id="UP000492821">
    <property type="component" value="Unassembled WGS sequence"/>
</dbReference>
<reference evidence="3" key="2">
    <citation type="submission" date="2020-10" db="UniProtKB">
        <authorList>
            <consortium name="WormBaseParasite"/>
        </authorList>
    </citation>
    <scope>IDENTIFICATION</scope>
</reference>
<dbReference type="AlphaFoldDB" id="A0A7E4ZWX1"/>
<protein>
    <submittedName>
        <fullName evidence="3">BTB domain-containing protein</fullName>
    </submittedName>
</protein>
<organism evidence="2 3">
    <name type="scientific">Panagrellus redivivus</name>
    <name type="common">Microworm</name>
    <dbReference type="NCBI Taxonomy" id="6233"/>
    <lineage>
        <taxon>Eukaryota</taxon>
        <taxon>Metazoa</taxon>
        <taxon>Ecdysozoa</taxon>
        <taxon>Nematoda</taxon>
        <taxon>Chromadorea</taxon>
        <taxon>Rhabditida</taxon>
        <taxon>Tylenchina</taxon>
        <taxon>Panagrolaimomorpha</taxon>
        <taxon>Panagrolaimoidea</taxon>
        <taxon>Panagrolaimidae</taxon>
        <taxon>Panagrellus</taxon>
    </lineage>
</organism>
<dbReference type="SMART" id="SM00225">
    <property type="entry name" value="BTB"/>
    <property type="match status" value="1"/>
</dbReference>
<dbReference type="InterPro" id="IPR011333">
    <property type="entry name" value="SKP1/BTB/POZ_sf"/>
</dbReference>
<dbReference type="InterPro" id="IPR051481">
    <property type="entry name" value="BTB-POZ/Galectin-3-binding"/>
</dbReference>
<proteinExistence type="predicted"/>
<accession>A0A7E4ZWX1</accession>
<dbReference type="PANTHER" id="PTHR24410">
    <property type="entry name" value="HL07962P-RELATED"/>
    <property type="match status" value="1"/>
</dbReference>
<sequence length="269" mass="30358">MSVPFASLAPNLAQHCGHVPTDFEIVVGSNRLLVHKSLLSLMSPVFPAMLSPNPAGVPFKVDIKGFDFETVKATIEFCYGRKMEAPTVEAVVAMLRFAYHYDIKSVNVGPTRENGPPRFVDRDLLYTIVRYAYHCSKDDLFDDCCDFFENNQRDIVATDTFKTLSLSLVTRLVKWTFGLKTQFDVLRHARANGIDFILEPLEQPVIEAVSLDTFCDTVKYAWSCSRDDLKTTCAKFFNDNHTEINKMKAFINLPPATTHGVLKLGYELL</sequence>
<dbReference type="Gene3D" id="3.30.710.10">
    <property type="entry name" value="Potassium Channel Kv1.1, Chain A"/>
    <property type="match status" value="1"/>
</dbReference>
<dbReference type="PANTHER" id="PTHR24410:SF23">
    <property type="entry name" value="BTB DOMAIN-CONTAINING PROTEIN-RELATED"/>
    <property type="match status" value="1"/>
</dbReference>
<dbReference type="InterPro" id="IPR000210">
    <property type="entry name" value="BTB/POZ_dom"/>
</dbReference>
<evidence type="ECO:0000313" key="3">
    <source>
        <dbReference type="WBParaSite" id="Pan_g22226.t1"/>
    </source>
</evidence>
<dbReference type="CDD" id="cd18186">
    <property type="entry name" value="BTB_POZ_ZBTB_KLHL-like"/>
    <property type="match status" value="1"/>
</dbReference>
<dbReference type="WBParaSite" id="Pan_g22226.t1">
    <property type="protein sequence ID" value="Pan_g22226.t1"/>
    <property type="gene ID" value="Pan_g22226"/>
</dbReference>
<dbReference type="SUPFAM" id="SSF54695">
    <property type="entry name" value="POZ domain"/>
    <property type="match status" value="1"/>
</dbReference>
<evidence type="ECO:0000259" key="1">
    <source>
        <dbReference type="PROSITE" id="PS50097"/>
    </source>
</evidence>
<dbReference type="PROSITE" id="PS50097">
    <property type="entry name" value="BTB"/>
    <property type="match status" value="1"/>
</dbReference>
<evidence type="ECO:0000313" key="2">
    <source>
        <dbReference type="Proteomes" id="UP000492821"/>
    </source>
</evidence>
<feature type="domain" description="BTB" evidence="1">
    <location>
        <begin position="21"/>
        <end position="87"/>
    </location>
</feature>
<name>A0A7E4ZWX1_PANRE</name>
<dbReference type="Pfam" id="PF00651">
    <property type="entry name" value="BTB"/>
    <property type="match status" value="1"/>
</dbReference>
<reference evidence="2" key="1">
    <citation type="journal article" date="2013" name="Genetics">
        <title>The draft genome and transcriptome of Panagrellus redivivus are shaped by the harsh demands of a free-living lifestyle.</title>
        <authorList>
            <person name="Srinivasan J."/>
            <person name="Dillman A.R."/>
            <person name="Macchietto M.G."/>
            <person name="Heikkinen L."/>
            <person name="Lakso M."/>
            <person name="Fracchia K.M."/>
            <person name="Antoshechkin I."/>
            <person name="Mortazavi A."/>
            <person name="Wong G."/>
            <person name="Sternberg P.W."/>
        </authorList>
    </citation>
    <scope>NUCLEOTIDE SEQUENCE [LARGE SCALE GENOMIC DNA]</scope>
    <source>
        <strain evidence="2">MT8872</strain>
    </source>
</reference>
<keyword evidence="2" id="KW-1185">Reference proteome</keyword>